<dbReference type="RefSeq" id="WP_163901156.1">
    <property type="nucleotide sequence ID" value="NZ_CP048427.1"/>
</dbReference>
<sequence length="169" mass="18684">MQYPLFYPKRVAFVECSIEVLIRDWDMSFLNDRADDVRQGPAAQEGKAMQNPLLRVLVVESQLLIAVEIEYILTEKLGCDVTLTTLARYEDALSDGPYDVVLVEAAPSWKANLARVEQIRAAGAAAVLLSSYEDFAEEAPSTAGLPKLEKPFDPADLIAIVREAASRRV</sequence>
<dbReference type="SUPFAM" id="SSF52172">
    <property type="entry name" value="CheY-like"/>
    <property type="match status" value="1"/>
</dbReference>
<accession>A0A6M1S624</accession>
<keyword evidence="2" id="KW-1185">Reference proteome</keyword>
<dbReference type="EMBL" id="JAAKZH010000011">
    <property type="protein sequence ID" value="NGO66485.1"/>
    <property type="molecule type" value="Genomic_DNA"/>
</dbReference>
<dbReference type="AlphaFoldDB" id="A0A6M1S624"/>
<evidence type="ECO:0000313" key="2">
    <source>
        <dbReference type="Proteomes" id="UP000477849"/>
    </source>
</evidence>
<dbReference type="Gene3D" id="3.40.50.2300">
    <property type="match status" value="1"/>
</dbReference>
<dbReference type="InterPro" id="IPR011006">
    <property type="entry name" value="CheY-like_superfamily"/>
</dbReference>
<organism evidence="1 2">
    <name type="scientific">Rhizobium daejeonense</name>
    <dbReference type="NCBI Taxonomy" id="240521"/>
    <lineage>
        <taxon>Bacteria</taxon>
        <taxon>Pseudomonadati</taxon>
        <taxon>Pseudomonadota</taxon>
        <taxon>Alphaproteobacteria</taxon>
        <taxon>Hyphomicrobiales</taxon>
        <taxon>Rhizobiaceae</taxon>
        <taxon>Rhizobium/Agrobacterium group</taxon>
        <taxon>Rhizobium</taxon>
    </lineage>
</organism>
<name>A0A6M1S624_9HYPH</name>
<dbReference type="Proteomes" id="UP000477849">
    <property type="component" value="Unassembled WGS sequence"/>
</dbReference>
<gene>
    <name evidence="1" type="ORF">G6N76_22725</name>
</gene>
<proteinExistence type="predicted"/>
<protein>
    <submittedName>
        <fullName evidence="1">Response regulator</fullName>
    </submittedName>
</protein>
<evidence type="ECO:0000313" key="1">
    <source>
        <dbReference type="EMBL" id="NGO66485.1"/>
    </source>
</evidence>
<reference evidence="1 2" key="1">
    <citation type="submission" date="2020-02" db="EMBL/GenBank/DDBJ databases">
        <title>Genome sequence of the type strain CCBAU10050 of Rhizobium daejeonense.</title>
        <authorList>
            <person name="Gao J."/>
            <person name="Sun J."/>
        </authorList>
    </citation>
    <scope>NUCLEOTIDE SEQUENCE [LARGE SCALE GENOMIC DNA]</scope>
    <source>
        <strain evidence="1 2">CCBAU10050</strain>
    </source>
</reference>
<comment type="caution">
    <text evidence="1">The sequence shown here is derived from an EMBL/GenBank/DDBJ whole genome shotgun (WGS) entry which is preliminary data.</text>
</comment>